<gene>
    <name evidence="2" type="ORF">NDU88_008107</name>
</gene>
<feature type="region of interest" description="Disordered" evidence="1">
    <location>
        <begin position="64"/>
        <end position="83"/>
    </location>
</feature>
<evidence type="ECO:0000256" key="1">
    <source>
        <dbReference type="SAM" id="MobiDB-lite"/>
    </source>
</evidence>
<feature type="region of interest" description="Disordered" evidence="1">
    <location>
        <begin position="1"/>
        <end position="36"/>
    </location>
</feature>
<name>A0AAV7RU87_PLEWA</name>
<comment type="caution">
    <text evidence="2">The sequence shown here is derived from an EMBL/GenBank/DDBJ whole genome shotgun (WGS) entry which is preliminary data.</text>
</comment>
<reference evidence="2" key="1">
    <citation type="journal article" date="2022" name="bioRxiv">
        <title>Sequencing and chromosome-scale assembly of the giantPleurodeles waltlgenome.</title>
        <authorList>
            <person name="Brown T."/>
            <person name="Elewa A."/>
            <person name="Iarovenko S."/>
            <person name="Subramanian E."/>
            <person name="Araus A.J."/>
            <person name="Petzold A."/>
            <person name="Susuki M."/>
            <person name="Suzuki K.-i.T."/>
            <person name="Hayashi T."/>
            <person name="Toyoda A."/>
            <person name="Oliveira C."/>
            <person name="Osipova E."/>
            <person name="Leigh N.D."/>
            <person name="Simon A."/>
            <person name="Yun M.H."/>
        </authorList>
    </citation>
    <scope>NUCLEOTIDE SEQUENCE</scope>
    <source>
        <strain evidence="2">20211129_DDA</strain>
        <tissue evidence="2">Liver</tissue>
    </source>
</reference>
<accession>A0AAV7RU87</accession>
<dbReference type="Proteomes" id="UP001066276">
    <property type="component" value="Chromosome 5"/>
</dbReference>
<evidence type="ECO:0000313" key="2">
    <source>
        <dbReference type="EMBL" id="KAJ1155377.1"/>
    </source>
</evidence>
<dbReference type="EMBL" id="JANPWB010000009">
    <property type="protein sequence ID" value="KAJ1155377.1"/>
    <property type="molecule type" value="Genomic_DNA"/>
</dbReference>
<evidence type="ECO:0000313" key="3">
    <source>
        <dbReference type="Proteomes" id="UP001066276"/>
    </source>
</evidence>
<feature type="compositionally biased region" description="Basic residues" evidence="1">
    <location>
        <begin position="19"/>
        <end position="30"/>
    </location>
</feature>
<dbReference type="AlphaFoldDB" id="A0AAV7RU87"/>
<feature type="compositionally biased region" description="Basic and acidic residues" evidence="1">
    <location>
        <begin position="1"/>
        <end position="13"/>
    </location>
</feature>
<sequence length="180" mass="19548">MGRVSSREVERHPPALQIKRGRGRHGRRRGASTAEAVAHAPDLEQLIQERPLLGPALTHLGVRGGPLTGSQTSVPPVARKNGKRDPWEAPALIQLGNAWFGIPSNLARLSFQLRGFRNPSTDLASTNAPGGFRFSNRLGHLGVPSNLTRLRSGFRIPSAAARLVSVRSPSYCLTAFRRRA</sequence>
<protein>
    <submittedName>
        <fullName evidence="2">Uncharacterized protein</fullName>
    </submittedName>
</protein>
<organism evidence="2 3">
    <name type="scientific">Pleurodeles waltl</name>
    <name type="common">Iberian ribbed newt</name>
    <dbReference type="NCBI Taxonomy" id="8319"/>
    <lineage>
        <taxon>Eukaryota</taxon>
        <taxon>Metazoa</taxon>
        <taxon>Chordata</taxon>
        <taxon>Craniata</taxon>
        <taxon>Vertebrata</taxon>
        <taxon>Euteleostomi</taxon>
        <taxon>Amphibia</taxon>
        <taxon>Batrachia</taxon>
        <taxon>Caudata</taxon>
        <taxon>Salamandroidea</taxon>
        <taxon>Salamandridae</taxon>
        <taxon>Pleurodelinae</taxon>
        <taxon>Pleurodeles</taxon>
    </lineage>
</organism>
<proteinExistence type="predicted"/>
<keyword evidence="3" id="KW-1185">Reference proteome</keyword>